<dbReference type="InterPro" id="IPR002487">
    <property type="entry name" value="TF_Kbox"/>
</dbReference>
<evidence type="ECO:0000259" key="3">
    <source>
        <dbReference type="PROSITE" id="PS51297"/>
    </source>
</evidence>
<feature type="region of interest" description="Disordered" evidence="2">
    <location>
        <begin position="144"/>
        <end position="176"/>
    </location>
</feature>
<organism evidence="4">
    <name type="scientific">Oryza brachyantha</name>
    <name type="common">malo sina</name>
    <dbReference type="NCBI Taxonomy" id="4533"/>
    <lineage>
        <taxon>Eukaryota</taxon>
        <taxon>Viridiplantae</taxon>
        <taxon>Streptophyta</taxon>
        <taxon>Embryophyta</taxon>
        <taxon>Tracheophyta</taxon>
        <taxon>Spermatophyta</taxon>
        <taxon>Magnoliopsida</taxon>
        <taxon>Liliopsida</taxon>
        <taxon>Poales</taxon>
        <taxon>Poaceae</taxon>
        <taxon>BOP clade</taxon>
        <taxon>Oryzoideae</taxon>
        <taxon>Oryzeae</taxon>
        <taxon>Oryzinae</taxon>
        <taxon>Oryza</taxon>
    </lineage>
</organism>
<accession>J3MDX8</accession>
<evidence type="ECO:0000313" key="4">
    <source>
        <dbReference type="EnsemblPlants" id="OB06G22220.1"/>
    </source>
</evidence>
<keyword evidence="5" id="KW-1185">Reference proteome</keyword>
<dbReference type="HOGENOM" id="CLU_1520277_0_0_1"/>
<dbReference type="eggNOG" id="KOG0014">
    <property type="taxonomic scope" value="Eukaryota"/>
</dbReference>
<dbReference type="EnsemblPlants" id="OB06G22220.1">
    <property type="protein sequence ID" value="OB06G22220.1"/>
    <property type="gene ID" value="OB06G22220"/>
</dbReference>
<dbReference type="Proteomes" id="UP000006038">
    <property type="component" value="Chromosome 6"/>
</dbReference>
<dbReference type="OMA" id="NINKSHG"/>
<reference evidence="4" key="1">
    <citation type="journal article" date="2013" name="Nat. Commun.">
        <title>Whole-genome sequencing of Oryza brachyantha reveals mechanisms underlying Oryza genome evolution.</title>
        <authorList>
            <person name="Chen J."/>
            <person name="Huang Q."/>
            <person name="Gao D."/>
            <person name="Wang J."/>
            <person name="Lang Y."/>
            <person name="Liu T."/>
            <person name="Li B."/>
            <person name="Bai Z."/>
            <person name="Luis Goicoechea J."/>
            <person name="Liang C."/>
            <person name="Chen C."/>
            <person name="Zhang W."/>
            <person name="Sun S."/>
            <person name="Liao Y."/>
            <person name="Zhang X."/>
            <person name="Yang L."/>
            <person name="Song C."/>
            <person name="Wang M."/>
            <person name="Shi J."/>
            <person name="Liu G."/>
            <person name="Liu J."/>
            <person name="Zhou H."/>
            <person name="Zhou W."/>
            <person name="Yu Q."/>
            <person name="An N."/>
            <person name="Chen Y."/>
            <person name="Cai Q."/>
            <person name="Wang B."/>
            <person name="Liu B."/>
            <person name="Min J."/>
            <person name="Huang Y."/>
            <person name="Wu H."/>
            <person name="Li Z."/>
            <person name="Zhang Y."/>
            <person name="Yin Y."/>
            <person name="Song W."/>
            <person name="Jiang J."/>
            <person name="Jackson S.A."/>
            <person name="Wing R.A."/>
            <person name="Wang J."/>
            <person name="Chen M."/>
        </authorList>
    </citation>
    <scope>NUCLEOTIDE SEQUENCE [LARGE SCALE GENOMIC DNA]</scope>
    <source>
        <strain evidence="4">cv. IRGC 101232</strain>
    </source>
</reference>
<keyword evidence="1" id="KW-0175">Coiled coil</keyword>
<evidence type="ECO:0000256" key="2">
    <source>
        <dbReference type="SAM" id="MobiDB-lite"/>
    </source>
</evidence>
<name>J3MDX8_ORYBR</name>
<sequence>MEEEAAVAAAAWLSLVRFWQAEAERLREELHNLQANHRQLLGQNLSGLDVNDLKDLENQLGTSLLDIRVKKDQILVDQIEELKRKESIMHNENVELKHELNTIRQEKVNLHRKVYGKQELNAGQSSVTMNSTDDEKEIRLELSQPQVAGNKQPKATEFRGFDEIHDLPKMSEKSDL</sequence>
<feature type="coiled-coil region" evidence="1">
    <location>
        <begin position="16"/>
        <end position="43"/>
    </location>
</feature>
<proteinExistence type="predicted"/>
<feature type="domain" description="K-box" evidence="3">
    <location>
        <begin position="16"/>
        <end position="106"/>
    </location>
</feature>
<reference evidence="4" key="2">
    <citation type="submission" date="2013-04" db="UniProtKB">
        <authorList>
            <consortium name="EnsemblPlants"/>
        </authorList>
    </citation>
    <scope>IDENTIFICATION</scope>
</reference>
<evidence type="ECO:0000256" key="1">
    <source>
        <dbReference type="SAM" id="Coils"/>
    </source>
</evidence>
<dbReference type="STRING" id="4533.J3MDX8"/>
<dbReference type="PROSITE" id="PS51297">
    <property type="entry name" value="K_BOX"/>
    <property type="match status" value="1"/>
</dbReference>
<dbReference type="Pfam" id="PF01486">
    <property type="entry name" value="K-box"/>
    <property type="match status" value="1"/>
</dbReference>
<feature type="coiled-coil region" evidence="1">
    <location>
        <begin position="79"/>
        <end position="113"/>
    </location>
</feature>
<dbReference type="GO" id="GO:0005634">
    <property type="term" value="C:nucleus"/>
    <property type="evidence" value="ECO:0007669"/>
    <property type="project" value="InterPro"/>
</dbReference>
<dbReference type="GO" id="GO:0003700">
    <property type="term" value="F:DNA-binding transcription factor activity"/>
    <property type="evidence" value="ECO:0007669"/>
    <property type="project" value="InterPro"/>
</dbReference>
<feature type="compositionally biased region" description="Basic and acidic residues" evidence="2">
    <location>
        <begin position="154"/>
        <end position="176"/>
    </location>
</feature>
<dbReference type="AlphaFoldDB" id="J3MDX8"/>
<dbReference type="Gramene" id="OB06G22220.1">
    <property type="protein sequence ID" value="OB06G22220.1"/>
    <property type="gene ID" value="OB06G22220"/>
</dbReference>
<protein>
    <recommendedName>
        <fullName evidence="3">K-box domain-containing protein</fullName>
    </recommendedName>
</protein>
<evidence type="ECO:0000313" key="5">
    <source>
        <dbReference type="Proteomes" id="UP000006038"/>
    </source>
</evidence>